<feature type="signal peptide" evidence="1">
    <location>
        <begin position="1"/>
        <end position="19"/>
    </location>
</feature>
<reference evidence="3 4" key="1">
    <citation type="submission" date="2024-05" db="EMBL/GenBank/DDBJ databases">
        <authorList>
            <person name="Liu Q."/>
            <person name="Xin Y.-H."/>
        </authorList>
    </citation>
    <scope>NUCLEOTIDE SEQUENCE [LARGE SCALE GENOMIC DNA]</scope>
    <source>
        <strain evidence="3 4">CGMCC 1.10181</strain>
    </source>
</reference>
<feature type="chain" id="PRO_5045649442" evidence="1">
    <location>
        <begin position="20"/>
        <end position="398"/>
    </location>
</feature>
<gene>
    <name evidence="3" type="ORF">ABC974_16585</name>
</gene>
<dbReference type="InterPro" id="IPR011050">
    <property type="entry name" value="Pectin_lyase_fold/virulence"/>
</dbReference>
<dbReference type="InterPro" id="IPR022442">
    <property type="entry name" value="SO_2930-like_dom"/>
</dbReference>
<keyword evidence="1" id="KW-0732">Signal</keyword>
<accession>A0ABU9Y615</accession>
<dbReference type="Proteomes" id="UP001419910">
    <property type="component" value="Unassembled WGS sequence"/>
</dbReference>
<dbReference type="RefSeq" id="WP_343887445.1">
    <property type="nucleotide sequence ID" value="NZ_BAAAEH010000003.1"/>
</dbReference>
<evidence type="ECO:0000313" key="3">
    <source>
        <dbReference type="EMBL" id="MEN2791254.1"/>
    </source>
</evidence>
<dbReference type="NCBIfam" id="TIGR03805">
    <property type="entry name" value="beta_helix_1"/>
    <property type="match status" value="1"/>
</dbReference>
<dbReference type="Pfam" id="PF13229">
    <property type="entry name" value="Beta_helix"/>
    <property type="match status" value="1"/>
</dbReference>
<dbReference type="InterPro" id="IPR012334">
    <property type="entry name" value="Pectin_lyas_fold"/>
</dbReference>
<dbReference type="SMART" id="SM00710">
    <property type="entry name" value="PbH1"/>
    <property type="match status" value="7"/>
</dbReference>
<sequence length="398" mass="40837">MNKILPFAALALLAGPAAAKTVTIAPGPDAQSRLQGALIEAQPGDVIALGAGRFELTDGLSLDVAKVTIRGAGADKTILGFKGQLGAGEGLLVTSDDVVLRDFAVEDTKGDGIKSKGANRIVYRGLRVTWTGGPKPTNGAYGVYPVASHDVLIDGVTVSGASDAGIYVGQSENIIVRNSVASGNVAGIEIENSRHADVTGNTATHNTGGILVFDLPNLPRGNGGDVRVFRNKVVDNDTPNFAPKGNIVASVRNGTGVLVMANENVQVTDNDLSGNATANVMVVSYRNAFTDAHYNPYPRRIEVAGNRHGRAGYDPQLPGADQLKAAFGGAIPPILWDGAGGPELGLLVTDKVPVLSLGLPQGAAMEAVKPAVIDLSKGAAIAPPAPVILPTGMEEAAR</sequence>
<dbReference type="SUPFAM" id="SSF51126">
    <property type="entry name" value="Pectin lyase-like"/>
    <property type="match status" value="1"/>
</dbReference>
<keyword evidence="4" id="KW-1185">Reference proteome</keyword>
<evidence type="ECO:0000259" key="2">
    <source>
        <dbReference type="Pfam" id="PF13229"/>
    </source>
</evidence>
<dbReference type="EMBL" id="JBDIME010000015">
    <property type="protein sequence ID" value="MEN2791254.1"/>
    <property type="molecule type" value="Genomic_DNA"/>
</dbReference>
<dbReference type="Gene3D" id="2.160.20.10">
    <property type="entry name" value="Single-stranded right-handed beta-helix, Pectin lyase-like"/>
    <property type="match status" value="1"/>
</dbReference>
<dbReference type="InterPro" id="IPR006626">
    <property type="entry name" value="PbH1"/>
</dbReference>
<comment type="caution">
    <text evidence="3">The sequence shown here is derived from an EMBL/GenBank/DDBJ whole genome shotgun (WGS) entry which is preliminary data.</text>
</comment>
<evidence type="ECO:0000313" key="4">
    <source>
        <dbReference type="Proteomes" id="UP001419910"/>
    </source>
</evidence>
<organism evidence="3 4">
    <name type="scientific">Sphingomonas oligophenolica</name>
    <dbReference type="NCBI Taxonomy" id="301154"/>
    <lineage>
        <taxon>Bacteria</taxon>
        <taxon>Pseudomonadati</taxon>
        <taxon>Pseudomonadota</taxon>
        <taxon>Alphaproteobacteria</taxon>
        <taxon>Sphingomonadales</taxon>
        <taxon>Sphingomonadaceae</taxon>
        <taxon>Sphingomonas</taxon>
    </lineage>
</organism>
<feature type="domain" description="Right handed beta helix" evidence="2">
    <location>
        <begin position="87"/>
        <end position="213"/>
    </location>
</feature>
<dbReference type="InterPro" id="IPR039448">
    <property type="entry name" value="Beta_helix"/>
</dbReference>
<proteinExistence type="predicted"/>
<protein>
    <submittedName>
        <fullName evidence="3">Parallel beta-helix domain-containing protein</fullName>
    </submittedName>
</protein>
<evidence type="ECO:0000256" key="1">
    <source>
        <dbReference type="SAM" id="SignalP"/>
    </source>
</evidence>
<name>A0ABU9Y615_9SPHN</name>